<feature type="modified residue" description="4-aspartylphosphate" evidence="8">
    <location>
        <position position="1079"/>
    </location>
</feature>
<dbReference type="PROSITE" id="PS50851">
    <property type="entry name" value="CHEW"/>
    <property type="match status" value="1"/>
</dbReference>
<keyword evidence="6" id="KW-0902">Two-component regulatory system</keyword>
<dbReference type="InterPro" id="IPR011006">
    <property type="entry name" value="CheY-like_superfamily"/>
</dbReference>
<evidence type="ECO:0000256" key="2">
    <source>
        <dbReference type="ARBA" id="ARBA00012438"/>
    </source>
</evidence>
<dbReference type="InterPro" id="IPR001789">
    <property type="entry name" value="Sig_transdc_resp-reg_receiver"/>
</dbReference>
<dbReference type="Pfam" id="PF01584">
    <property type="entry name" value="CheW"/>
    <property type="match status" value="1"/>
</dbReference>
<dbReference type="STRING" id="329726.AM1_3739"/>
<dbReference type="Gene3D" id="2.30.30.40">
    <property type="entry name" value="SH3 Domains"/>
    <property type="match status" value="1"/>
</dbReference>
<comment type="catalytic activity">
    <reaction evidence="1">
        <text>ATP + protein L-histidine = ADP + protein N-phospho-L-histidine.</text>
        <dbReference type="EC" id="2.7.13.3"/>
    </reaction>
</comment>
<feature type="domain" description="HPt" evidence="12">
    <location>
        <begin position="1"/>
        <end position="106"/>
    </location>
</feature>
<dbReference type="eggNOG" id="COG0745">
    <property type="taxonomic scope" value="Bacteria"/>
</dbReference>
<dbReference type="GO" id="GO:0006935">
    <property type="term" value="P:chemotaxis"/>
    <property type="evidence" value="ECO:0007669"/>
    <property type="project" value="InterPro"/>
</dbReference>
<dbReference type="Gene3D" id="1.20.120.160">
    <property type="entry name" value="HPT domain"/>
    <property type="match status" value="1"/>
</dbReference>
<feature type="domain" description="Response regulatory" evidence="10">
    <location>
        <begin position="1029"/>
        <end position="1146"/>
    </location>
</feature>
<dbReference type="SMART" id="SM01231">
    <property type="entry name" value="H-kinase_dim"/>
    <property type="match status" value="1"/>
</dbReference>
<reference evidence="13 14" key="1">
    <citation type="journal article" date="2008" name="Proc. Natl. Acad. Sci. U.S.A.">
        <title>Niche adaptation and genome expansion in the chlorophyll d-producing cyanobacterium Acaryochloris marina.</title>
        <authorList>
            <person name="Swingley W.D."/>
            <person name="Chen M."/>
            <person name="Cheung P.C."/>
            <person name="Conrad A.L."/>
            <person name="Dejesa L.C."/>
            <person name="Hao J."/>
            <person name="Honchak B.M."/>
            <person name="Karbach L.E."/>
            <person name="Kurdoglu A."/>
            <person name="Lahiri S."/>
            <person name="Mastrian S.D."/>
            <person name="Miyashita H."/>
            <person name="Page L."/>
            <person name="Ramakrishna P."/>
            <person name="Satoh S."/>
            <person name="Sattley W.M."/>
            <person name="Shimada Y."/>
            <person name="Taylor H.L."/>
            <person name="Tomo T."/>
            <person name="Tsuchiya T."/>
            <person name="Wang Z.T."/>
            <person name="Raymond J."/>
            <person name="Mimuro M."/>
            <person name="Blankenship R.E."/>
            <person name="Touchman J.W."/>
        </authorList>
    </citation>
    <scope>NUCLEOTIDE SEQUENCE [LARGE SCALE GENOMIC DNA]</scope>
    <source>
        <strain evidence="14">MBIC 11017</strain>
    </source>
</reference>
<evidence type="ECO:0000313" key="14">
    <source>
        <dbReference type="Proteomes" id="UP000000268"/>
    </source>
</evidence>
<sequence length="1155" mass="126684">MDKEQQVQFKFLEEAEDCYEKIERVLLGLATNAADPEQLDEALRASHSVKGGAAMMGLMDLSKVAHRLEDFFKILRVHHASKIIATEVETLLLQGLDCLRQVGDRYQQGADIDADWMAAHITPVFDQLQTHLGEVTDADENALLSGGEEEIDPALLMFEDGVEAVLDRIEGYFGTLPAPQLAAELAMTAEELVAFGHMANLDSFIQLCQSIQELATQVVPEQIPELSMAALKTWRRSHALVLRRSFEKLPHELLDFTPTMASSPEADFETALGSVDLSALQADFGTIELPGEINLEDAPVADLAGALGTDLPNPESIEADPIEDLDFNDPAVAHLADALATDLPNAEALEEITLDDPAVADLADALATDLPSPEAPEAVNLENVALEDSAVADLADDLAMNLPGPEAPEAVNFENIALDDPAIANLADALSVELPEPALEFPAEIATDDFAPEDLLNADALANLQDSVELADLQQAFEVTSDLVESTADSTIKEEVADLPLTLESAAQILEQTTAAQPSAAPVKPLSGKTVRVPVEQLEQFNTLFGKLILDRNTVNLRFEQLQAYTQLIRQRIRQLEASNTQLQQWYDRASMEGIVPAEEAAPAQPEQLAEPRSGQFDALEMDQYTDLHLIAQDQIETIVQLQEVGSDIELTLQDMGQAVRDINQTTRSLQTNVTRTQMVPFREIVKRFPRMIRDLSVQFNKPVNLLMEGDATLIDRAVLDPLGDALNHLLRNAFDHGIGSQERRTSIGKAPKGTITIQARNRGAQTVITLSDDGAGIRLDKVRDRLQAMGIPEWEVSQLSEADLLDCIFEPGFSTADQVTEISGRGVGMDVVRNNLRDIRGEIQVHTEQSVGTTFTISVPYTLSILRVMLLEHSGFIFAVPSESICELLQLQSDQIQRIEASHTLTWQDRSIPIINLAQHWAFNQTRRFSEMSGTPVINKPTILVVGEDDQIGGLEIERFWGEQEVTIRDIASPLPMPPGFVSSTVLGDGRVVPILDPLSILKWSLERQQTDITPPIESLPSVSSDNTILVVDDSVNVRRFLALTLEKAGYQVEQAKDGQEAVDKLESGLAVQAVVCDIEMPRLDGYGVLEEVKGQLQFEDLPIVMLTSRSHEKHRKVAMNLGASAYFSKPFNEQELLDTLAGLIDQKTPELVG</sequence>
<dbReference type="SUPFAM" id="SSF50341">
    <property type="entry name" value="CheW-like"/>
    <property type="match status" value="1"/>
</dbReference>
<evidence type="ECO:0000256" key="6">
    <source>
        <dbReference type="ARBA" id="ARBA00023012"/>
    </source>
</evidence>
<gene>
    <name evidence="13" type="ordered locus">AM1_3739</name>
</gene>
<dbReference type="PROSITE" id="PS50894">
    <property type="entry name" value="HPT"/>
    <property type="match status" value="1"/>
</dbReference>
<dbReference type="PANTHER" id="PTHR43395:SF1">
    <property type="entry name" value="CHEMOTAXIS PROTEIN CHEA"/>
    <property type="match status" value="1"/>
</dbReference>
<keyword evidence="5" id="KW-0418">Kinase</keyword>
<dbReference type="Pfam" id="PF01627">
    <property type="entry name" value="Hpt"/>
    <property type="match status" value="1"/>
</dbReference>
<dbReference type="InterPro" id="IPR004105">
    <property type="entry name" value="CheA-like_dim"/>
</dbReference>
<dbReference type="InterPro" id="IPR008207">
    <property type="entry name" value="Sig_transdc_His_kin_Hpt_dom"/>
</dbReference>
<dbReference type="InterPro" id="IPR002545">
    <property type="entry name" value="CheW-lke_dom"/>
</dbReference>
<dbReference type="Gene3D" id="3.40.50.2300">
    <property type="match status" value="1"/>
</dbReference>
<dbReference type="Proteomes" id="UP000000268">
    <property type="component" value="Chromosome"/>
</dbReference>
<evidence type="ECO:0000259" key="10">
    <source>
        <dbReference type="PROSITE" id="PS50110"/>
    </source>
</evidence>
<dbReference type="KEGG" id="amr:AM1_3739"/>
<dbReference type="RefSeq" id="WP_012164108.1">
    <property type="nucleotide sequence ID" value="NC_009925.1"/>
</dbReference>
<dbReference type="FunFam" id="3.30.565.10:FF:000016">
    <property type="entry name" value="Chemotaxis protein CheA, putative"/>
    <property type="match status" value="1"/>
</dbReference>
<accession>B0C4I6</accession>
<dbReference type="InterPro" id="IPR004358">
    <property type="entry name" value="Sig_transdc_His_kin-like_C"/>
</dbReference>
<dbReference type="SUPFAM" id="SSF55874">
    <property type="entry name" value="ATPase domain of HSP90 chaperone/DNA topoisomerase II/histidine kinase"/>
    <property type="match status" value="1"/>
</dbReference>
<organism evidence="13 14">
    <name type="scientific">Acaryochloris marina (strain MBIC 11017)</name>
    <dbReference type="NCBI Taxonomy" id="329726"/>
    <lineage>
        <taxon>Bacteria</taxon>
        <taxon>Bacillati</taxon>
        <taxon>Cyanobacteriota</taxon>
        <taxon>Cyanophyceae</taxon>
        <taxon>Acaryochloridales</taxon>
        <taxon>Acaryochloridaceae</taxon>
        <taxon>Acaryochloris</taxon>
    </lineage>
</organism>
<dbReference type="PRINTS" id="PR00344">
    <property type="entry name" value="BCTRLSENSOR"/>
</dbReference>
<dbReference type="InterPro" id="IPR036641">
    <property type="entry name" value="HPT_dom_sf"/>
</dbReference>
<dbReference type="SMART" id="SM00448">
    <property type="entry name" value="REC"/>
    <property type="match status" value="1"/>
</dbReference>
<dbReference type="PANTHER" id="PTHR43395">
    <property type="entry name" value="SENSOR HISTIDINE KINASE CHEA"/>
    <property type="match status" value="1"/>
</dbReference>
<dbReference type="SUPFAM" id="SSF47226">
    <property type="entry name" value="Histidine-containing phosphotransfer domain, HPT domain"/>
    <property type="match status" value="1"/>
</dbReference>
<evidence type="ECO:0000259" key="9">
    <source>
        <dbReference type="PROSITE" id="PS50109"/>
    </source>
</evidence>
<dbReference type="EMBL" id="CP000828">
    <property type="protein sequence ID" value="ABW28729.1"/>
    <property type="molecule type" value="Genomic_DNA"/>
</dbReference>
<evidence type="ECO:0000313" key="13">
    <source>
        <dbReference type="EMBL" id="ABW28729.1"/>
    </source>
</evidence>
<dbReference type="SMART" id="SM00073">
    <property type="entry name" value="HPT"/>
    <property type="match status" value="1"/>
</dbReference>
<evidence type="ECO:0000256" key="7">
    <source>
        <dbReference type="PROSITE-ProRule" id="PRU00110"/>
    </source>
</evidence>
<dbReference type="eggNOG" id="COG2198">
    <property type="taxonomic scope" value="Bacteria"/>
</dbReference>
<evidence type="ECO:0000256" key="3">
    <source>
        <dbReference type="ARBA" id="ARBA00022553"/>
    </source>
</evidence>
<dbReference type="EC" id="2.7.13.3" evidence="2"/>
<feature type="domain" description="Histidine kinase" evidence="9">
    <location>
        <begin position="660"/>
        <end position="864"/>
    </location>
</feature>
<dbReference type="PROSITE" id="PS50110">
    <property type="entry name" value="RESPONSE_REGULATORY"/>
    <property type="match status" value="1"/>
</dbReference>
<evidence type="ECO:0000256" key="8">
    <source>
        <dbReference type="PROSITE-ProRule" id="PRU00169"/>
    </source>
</evidence>
<dbReference type="Pfam" id="PF00072">
    <property type="entry name" value="Response_reg"/>
    <property type="match status" value="1"/>
</dbReference>
<protein>
    <recommendedName>
        <fullName evidence="2">histidine kinase</fullName>
        <ecNumber evidence="2">2.7.13.3</ecNumber>
    </recommendedName>
</protein>
<keyword evidence="3 8" id="KW-0597">Phosphoprotein</keyword>
<dbReference type="PROSITE" id="PS50109">
    <property type="entry name" value="HIS_KIN"/>
    <property type="match status" value="1"/>
</dbReference>
<evidence type="ECO:0000256" key="5">
    <source>
        <dbReference type="ARBA" id="ARBA00022777"/>
    </source>
</evidence>
<dbReference type="AlphaFoldDB" id="B0C4I6"/>
<feature type="domain" description="CheW-like" evidence="11">
    <location>
        <begin position="866"/>
        <end position="1008"/>
    </location>
</feature>
<dbReference type="InterPro" id="IPR036890">
    <property type="entry name" value="HATPase_C_sf"/>
</dbReference>
<evidence type="ECO:0000256" key="4">
    <source>
        <dbReference type="ARBA" id="ARBA00022679"/>
    </source>
</evidence>
<evidence type="ECO:0000259" key="12">
    <source>
        <dbReference type="PROSITE" id="PS50894"/>
    </source>
</evidence>
<keyword evidence="4" id="KW-0808">Transferase</keyword>
<dbReference type="HOGENOM" id="CLU_000650_2_1_3"/>
<dbReference type="CDD" id="cd00088">
    <property type="entry name" value="HPT"/>
    <property type="match status" value="1"/>
</dbReference>
<name>B0C4I6_ACAM1</name>
<dbReference type="Gene3D" id="3.30.565.10">
    <property type="entry name" value="Histidine kinase-like ATPase, C-terminal domain"/>
    <property type="match status" value="1"/>
</dbReference>
<keyword evidence="14" id="KW-1185">Reference proteome</keyword>
<dbReference type="InterPro" id="IPR036061">
    <property type="entry name" value="CheW-like_dom_sf"/>
</dbReference>
<dbReference type="GO" id="GO:0005737">
    <property type="term" value="C:cytoplasm"/>
    <property type="evidence" value="ECO:0007669"/>
    <property type="project" value="InterPro"/>
</dbReference>
<evidence type="ECO:0000256" key="1">
    <source>
        <dbReference type="ARBA" id="ARBA00000085"/>
    </source>
</evidence>
<dbReference type="InterPro" id="IPR003594">
    <property type="entry name" value="HATPase_dom"/>
</dbReference>
<proteinExistence type="predicted"/>
<dbReference type="SMART" id="SM00387">
    <property type="entry name" value="HATPase_c"/>
    <property type="match status" value="1"/>
</dbReference>
<dbReference type="SUPFAM" id="SSF52172">
    <property type="entry name" value="CheY-like"/>
    <property type="match status" value="1"/>
</dbReference>
<dbReference type="Pfam" id="PF02518">
    <property type="entry name" value="HATPase_c"/>
    <property type="match status" value="1"/>
</dbReference>
<dbReference type="InterPro" id="IPR005467">
    <property type="entry name" value="His_kinase_dom"/>
</dbReference>
<dbReference type="OrthoDB" id="2079555at2"/>
<feature type="modified residue" description="Phosphohistidine" evidence="7">
    <location>
        <position position="47"/>
    </location>
</feature>
<dbReference type="InterPro" id="IPR051315">
    <property type="entry name" value="Bact_Chemotaxis_CheA"/>
</dbReference>
<evidence type="ECO:0000259" key="11">
    <source>
        <dbReference type="PROSITE" id="PS50851"/>
    </source>
</evidence>
<dbReference type="GO" id="GO:0000155">
    <property type="term" value="F:phosphorelay sensor kinase activity"/>
    <property type="evidence" value="ECO:0007669"/>
    <property type="project" value="InterPro"/>
</dbReference>
<dbReference type="eggNOG" id="COG0643">
    <property type="taxonomic scope" value="Bacteria"/>
</dbReference>
<dbReference type="SMART" id="SM00260">
    <property type="entry name" value="CheW"/>
    <property type="match status" value="1"/>
</dbReference>